<accession>A0A5J5ABD3</accession>
<dbReference type="OrthoDB" id="1743998at2759"/>
<sequence length="123" mass="13871">MVEIEEVGDESSVLSYGDGEEVDRRGEVMETTGKKRKKRRQRETRAERKGAELHRDPLIVLGSDTMMMILRQLDARSVALSLLVSRGWHGVASSDLLWSIKSCEQQNKTIEGLLTPFVELVTV</sequence>
<dbReference type="InterPro" id="IPR001810">
    <property type="entry name" value="F-box_dom"/>
</dbReference>
<organism evidence="3 4">
    <name type="scientific">Nyssa sinensis</name>
    <dbReference type="NCBI Taxonomy" id="561372"/>
    <lineage>
        <taxon>Eukaryota</taxon>
        <taxon>Viridiplantae</taxon>
        <taxon>Streptophyta</taxon>
        <taxon>Embryophyta</taxon>
        <taxon>Tracheophyta</taxon>
        <taxon>Spermatophyta</taxon>
        <taxon>Magnoliopsida</taxon>
        <taxon>eudicotyledons</taxon>
        <taxon>Gunneridae</taxon>
        <taxon>Pentapetalae</taxon>
        <taxon>asterids</taxon>
        <taxon>Cornales</taxon>
        <taxon>Nyssaceae</taxon>
        <taxon>Nyssa</taxon>
    </lineage>
</organism>
<evidence type="ECO:0000313" key="3">
    <source>
        <dbReference type="EMBL" id="KAA8527850.1"/>
    </source>
</evidence>
<dbReference type="Gene3D" id="1.20.1280.50">
    <property type="match status" value="1"/>
</dbReference>
<gene>
    <name evidence="3" type="ORF">F0562_035281</name>
</gene>
<dbReference type="PANTHER" id="PTHR48218">
    <property type="entry name" value="F-BOX DOMAIN CONTAINING PROTEIN"/>
    <property type="match status" value="1"/>
</dbReference>
<proteinExistence type="predicted"/>
<feature type="region of interest" description="Disordered" evidence="1">
    <location>
        <begin position="1"/>
        <end position="50"/>
    </location>
</feature>
<protein>
    <recommendedName>
        <fullName evidence="2">F-box domain-containing protein</fullName>
    </recommendedName>
</protein>
<keyword evidence="4" id="KW-1185">Reference proteome</keyword>
<dbReference type="Pfam" id="PF12937">
    <property type="entry name" value="F-box-like"/>
    <property type="match status" value="1"/>
</dbReference>
<evidence type="ECO:0000259" key="2">
    <source>
        <dbReference type="Pfam" id="PF12937"/>
    </source>
</evidence>
<name>A0A5J5ABD3_9ASTE</name>
<dbReference type="PANTHER" id="PTHR48218:SF3">
    <property type="entry name" value="OS07G0170800 PROTEIN"/>
    <property type="match status" value="1"/>
</dbReference>
<feature type="domain" description="F-box" evidence="2">
    <location>
        <begin position="65"/>
        <end position="99"/>
    </location>
</feature>
<dbReference type="SUPFAM" id="SSF81383">
    <property type="entry name" value="F-box domain"/>
    <property type="match status" value="1"/>
</dbReference>
<dbReference type="AlphaFoldDB" id="A0A5J5ABD3"/>
<reference evidence="3 4" key="1">
    <citation type="submission" date="2019-09" db="EMBL/GenBank/DDBJ databases">
        <title>A chromosome-level genome assembly of the Chinese tupelo Nyssa sinensis.</title>
        <authorList>
            <person name="Yang X."/>
            <person name="Kang M."/>
            <person name="Yang Y."/>
            <person name="Xiong H."/>
            <person name="Wang M."/>
            <person name="Zhang Z."/>
            <person name="Wang Z."/>
            <person name="Wu H."/>
            <person name="Ma T."/>
            <person name="Liu J."/>
            <person name="Xi Z."/>
        </authorList>
    </citation>
    <scope>NUCLEOTIDE SEQUENCE [LARGE SCALE GENOMIC DNA]</scope>
    <source>
        <strain evidence="3">J267</strain>
        <tissue evidence="3">Leaf</tissue>
    </source>
</reference>
<dbReference type="Proteomes" id="UP000325577">
    <property type="component" value="Linkage Group LG21"/>
</dbReference>
<evidence type="ECO:0000313" key="4">
    <source>
        <dbReference type="Proteomes" id="UP000325577"/>
    </source>
</evidence>
<evidence type="ECO:0000256" key="1">
    <source>
        <dbReference type="SAM" id="MobiDB-lite"/>
    </source>
</evidence>
<dbReference type="EMBL" id="CM018045">
    <property type="protein sequence ID" value="KAA8527850.1"/>
    <property type="molecule type" value="Genomic_DNA"/>
</dbReference>
<dbReference type="InterPro" id="IPR036047">
    <property type="entry name" value="F-box-like_dom_sf"/>
</dbReference>